<feature type="compositionally biased region" description="Polar residues" evidence="1">
    <location>
        <begin position="219"/>
        <end position="238"/>
    </location>
</feature>
<dbReference type="RefSeq" id="XP_008080325.1">
    <property type="nucleotide sequence ID" value="XM_008082134.1"/>
</dbReference>
<feature type="region of interest" description="Disordered" evidence="1">
    <location>
        <begin position="465"/>
        <end position="485"/>
    </location>
</feature>
<dbReference type="GeneID" id="19466499"/>
<gene>
    <name evidence="2" type="ORF">GLAREA_07446</name>
</gene>
<dbReference type="KEGG" id="glz:GLAREA_07446"/>
<feature type="region of interest" description="Disordered" evidence="1">
    <location>
        <begin position="526"/>
        <end position="570"/>
    </location>
</feature>
<evidence type="ECO:0000256" key="1">
    <source>
        <dbReference type="SAM" id="MobiDB-lite"/>
    </source>
</evidence>
<feature type="compositionally biased region" description="Polar residues" evidence="1">
    <location>
        <begin position="254"/>
        <end position="263"/>
    </location>
</feature>
<dbReference type="Proteomes" id="UP000016922">
    <property type="component" value="Unassembled WGS sequence"/>
</dbReference>
<feature type="compositionally biased region" description="Basic and acidic residues" evidence="1">
    <location>
        <begin position="304"/>
        <end position="316"/>
    </location>
</feature>
<feature type="compositionally biased region" description="Polar residues" evidence="1">
    <location>
        <begin position="289"/>
        <end position="302"/>
    </location>
</feature>
<feature type="region of interest" description="Disordered" evidence="1">
    <location>
        <begin position="210"/>
        <end position="349"/>
    </location>
</feature>
<feature type="compositionally biased region" description="Polar residues" evidence="1">
    <location>
        <begin position="471"/>
        <end position="485"/>
    </location>
</feature>
<feature type="compositionally biased region" description="Basic and acidic residues" evidence="1">
    <location>
        <begin position="533"/>
        <end position="554"/>
    </location>
</feature>
<feature type="compositionally biased region" description="Low complexity" evidence="1">
    <location>
        <begin position="558"/>
        <end position="570"/>
    </location>
</feature>
<dbReference type="EMBL" id="KE145359">
    <property type="protein sequence ID" value="EPE32313.1"/>
    <property type="molecule type" value="Genomic_DNA"/>
</dbReference>
<accession>S3E1G6</accession>
<protein>
    <submittedName>
        <fullName evidence="2">Uncharacterized protein</fullName>
    </submittedName>
</protein>
<sequence>MTMNVMISESGVQVERGKDVGYLCKFCSWTGRSESTRLMDMVELARHGQREHRFLGAQLQELLESSPMISRKLPEAGHTNSQVAEIIYGHTTRQPDHCQAPIDIQTATAKLASENTTSSGSPFVNMAPVPSTNFQLLSKMVSTSAKIMIKDRASTVIANSPSLPMEPTASIYQSLSAGSFTRTAPTELGFSTINKRPYLRFAVESLLPQTPSEEDLESTQKVTADTNSAVVSKQTNVRPQFRTVPHDFDYADMNDQQPSQASGCESHLNPVSERTSSSAPCPTAKEPSLKTSRTAENTQPHSTADAESRKRKRSEDSLDQPPSQRQVGRPVSRVSATPEAPPRVIKDINPAPTDLEYREWFERHFPNSTLPTLDYDGLKSQFRSSRSKDTFMLRIFCRYLESHQKRLYQVHAFIRAKQDPDWIKHAPPNQLTTIIKIHQTECVSLAFQRIVQEYAVEVHAQERKEEEATSKKNMQQSSSQTTGLLNQHDRQGYLLKEALKNADSPPLWFNDPFPQASGVQAKAVEQLNQNDNPPKKWQEARDALIAEMEKEAGPVKKSSSSSFESSFGLV</sequence>
<reference evidence="2 3" key="1">
    <citation type="journal article" date="2013" name="BMC Genomics">
        <title>Genomics-driven discovery of the pneumocandin biosynthetic gene cluster in the fungus Glarea lozoyensis.</title>
        <authorList>
            <person name="Chen L."/>
            <person name="Yue Q."/>
            <person name="Zhang X."/>
            <person name="Xiang M."/>
            <person name="Wang C."/>
            <person name="Li S."/>
            <person name="Che Y."/>
            <person name="Ortiz-Lopez F.J."/>
            <person name="Bills G.F."/>
            <person name="Liu X."/>
            <person name="An Z."/>
        </authorList>
    </citation>
    <scope>NUCLEOTIDE SEQUENCE [LARGE SCALE GENOMIC DNA]</scope>
    <source>
        <strain evidence="3">ATCC 20868 / MF5171</strain>
    </source>
</reference>
<evidence type="ECO:0000313" key="3">
    <source>
        <dbReference type="Proteomes" id="UP000016922"/>
    </source>
</evidence>
<name>S3E1G6_GLAL2</name>
<dbReference type="HOGENOM" id="CLU_478210_0_0_1"/>
<organism evidence="2 3">
    <name type="scientific">Glarea lozoyensis (strain ATCC 20868 / MF5171)</name>
    <dbReference type="NCBI Taxonomy" id="1116229"/>
    <lineage>
        <taxon>Eukaryota</taxon>
        <taxon>Fungi</taxon>
        <taxon>Dikarya</taxon>
        <taxon>Ascomycota</taxon>
        <taxon>Pezizomycotina</taxon>
        <taxon>Leotiomycetes</taxon>
        <taxon>Helotiales</taxon>
        <taxon>Helotiaceae</taxon>
        <taxon>Glarea</taxon>
    </lineage>
</organism>
<dbReference type="AlphaFoldDB" id="S3E1G6"/>
<keyword evidence="3" id="KW-1185">Reference proteome</keyword>
<evidence type="ECO:0000313" key="2">
    <source>
        <dbReference type="EMBL" id="EPE32313.1"/>
    </source>
</evidence>
<proteinExistence type="predicted"/>